<keyword evidence="3 7" id="KW-0313">Glucose metabolism</keyword>
<comment type="function">
    <text evidence="7">Catalyzes the oxidation of glucose 6-phosphate to 6-phosphogluconolactone.</text>
</comment>
<keyword evidence="5 7" id="KW-0560">Oxidoreductase</keyword>
<feature type="binding site" evidence="7">
    <location>
        <position position="179"/>
    </location>
    <ligand>
        <name>substrate</name>
    </ligand>
</feature>
<name>A0A059F8W9_9PROT</name>
<keyword evidence="6 7" id="KW-0119">Carbohydrate metabolism</keyword>
<feature type="binding site" evidence="7">
    <location>
        <position position="149"/>
    </location>
    <ligand>
        <name>NADP(+)</name>
        <dbReference type="ChEBI" id="CHEBI:58349"/>
    </ligand>
</feature>
<feature type="binding site" evidence="7">
    <location>
        <position position="236"/>
    </location>
    <ligand>
        <name>substrate</name>
    </ligand>
</feature>
<comment type="caution">
    <text evidence="10">The sequence shown here is derived from an EMBL/GenBank/DDBJ whole genome shotgun (WGS) entry which is preliminary data.</text>
</comment>
<feature type="domain" description="Glucose-6-phosphate dehydrogenase NAD-binding" evidence="8">
    <location>
        <begin position="13"/>
        <end position="188"/>
    </location>
</feature>
<dbReference type="GO" id="GO:0004345">
    <property type="term" value="F:glucose-6-phosphate dehydrogenase activity"/>
    <property type="evidence" value="ECO:0007669"/>
    <property type="project" value="UniProtKB-UniRule"/>
</dbReference>
<dbReference type="PANTHER" id="PTHR23429">
    <property type="entry name" value="GLUCOSE-6-PHOSPHATE 1-DEHYDROGENASE G6PD"/>
    <property type="match status" value="1"/>
</dbReference>
<comment type="caution">
    <text evidence="7">Lacks conserved residue(s) required for the propagation of feature annotation.</text>
</comment>
<gene>
    <name evidence="7" type="primary">zwf</name>
    <name evidence="10" type="ORF">HJA_14220</name>
</gene>
<dbReference type="Gene3D" id="3.40.50.720">
    <property type="entry name" value="NAD(P)-binding Rossmann-like Domain"/>
    <property type="match status" value="1"/>
</dbReference>
<sequence>MAKFIPVDPFDIVIFGGTGDLSRRKLLPALFHRWLDGQIPKNSAIVGAARSDLDDKAYRAMAREACEKATGENWDDKEWSKFEKLIHYVSIDATNTKEDWAPLKSKLTMDGERPCVFYLATAPGLYVEICNALGKEGLAASNTRVVLEKPIGKDLESARAINDGVGAVFSERQVFRIDHYLGKETVQNLMVLRFGNILFEPLWSRNYIDHIQITVAEDLGLEGRADYYDRSGALRDMVQNHMLQLLCLTAMEPPNQLDDDDVRTEKIKVLNALMPIHGEAAKKQTVRGQYKAGMKGGEAVKGYAEELSGVDKSDTETFVAIKAGIDNWRWAGVPFYLRTGKRMSHRHSDIVIQFKKTPHSLFGEGNDMANRLVIRLQPDEGVRLFVQIKEPGPGGLRVKSMPLNLSYAESFTVRYPDAYERLLMDVVRGNLSLFMRKEEVEAAWAWVDTLIEAWEQAGGSPEPYPAGSDGPLAAAMLMDRDDRAWWEGL</sequence>
<dbReference type="GO" id="GO:0006006">
    <property type="term" value="P:glucose metabolic process"/>
    <property type="evidence" value="ECO:0007669"/>
    <property type="project" value="UniProtKB-KW"/>
</dbReference>
<dbReference type="InterPro" id="IPR022675">
    <property type="entry name" value="G6P_DH_C"/>
</dbReference>
<comment type="pathway">
    <text evidence="1 7">Carbohydrate degradation; pentose phosphate pathway; D-ribulose 5-phosphate from D-glucose 6-phosphate (oxidative stage): step 1/3.</text>
</comment>
<evidence type="ECO:0000256" key="5">
    <source>
        <dbReference type="ARBA" id="ARBA00023002"/>
    </source>
</evidence>
<dbReference type="OrthoDB" id="9802739at2"/>
<feature type="binding site" evidence="7">
    <location>
        <position position="217"/>
    </location>
    <ligand>
        <name>substrate</name>
    </ligand>
</feature>
<feature type="domain" description="Glucose-6-phosphate dehydrogenase C-terminal" evidence="9">
    <location>
        <begin position="190"/>
        <end position="486"/>
    </location>
</feature>
<evidence type="ECO:0000259" key="9">
    <source>
        <dbReference type="Pfam" id="PF02781"/>
    </source>
</evidence>
<dbReference type="AlphaFoldDB" id="A0A059F8W9"/>
<dbReference type="PRINTS" id="PR00079">
    <property type="entry name" value="G6PDHDRGNASE"/>
</dbReference>
<comment type="similarity">
    <text evidence="2 7">Belongs to the glucose-6-phosphate dehydrogenase family.</text>
</comment>
<dbReference type="PIRSF" id="PIRSF000110">
    <property type="entry name" value="G6PD"/>
    <property type="match status" value="1"/>
</dbReference>
<protein>
    <recommendedName>
        <fullName evidence="7">Glucose-6-phosphate 1-dehydrogenase</fullName>
        <shortName evidence="7">G6PD</shortName>
        <ecNumber evidence="7">1.1.1.49</ecNumber>
    </recommendedName>
</protein>
<accession>A0A059F8W9</accession>
<proteinExistence type="inferred from homology"/>
<evidence type="ECO:0000256" key="4">
    <source>
        <dbReference type="ARBA" id="ARBA00022857"/>
    </source>
</evidence>
<dbReference type="InterPro" id="IPR036291">
    <property type="entry name" value="NAD(P)-bd_dom_sf"/>
</dbReference>
<dbReference type="RefSeq" id="WP_035583451.1">
    <property type="nucleotide sequence ID" value="NZ_ARYJ01000010.1"/>
</dbReference>
<evidence type="ECO:0000313" key="10">
    <source>
        <dbReference type="EMBL" id="KCZ87042.1"/>
    </source>
</evidence>
<dbReference type="EMBL" id="ARYJ01000010">
    <property type="protein sequence ID" value="KCZ87042.1"/>
    <property type="molecule type" value="Genomic_DNA"/>
</dbReference>
<feature type="binding site" evidence="7">
    <location>
        <position position="341"/>
    </location>
    <ligand>
        <name>substrate</name>
    </ligand>
</feature>
<dbReference type="GO" id="GO:0005829">
    <property type="term" value="C:cytosol"/>
    <property type="evidence" value="ECO:0007669"/>
    <property type="project" value="TreeGrafter"/>
</dbReference>
<dbReference type="Pfam" id="PF02781">
    <property type="entry name" value="G6PD_C"/>
    <property type="match status" value="1"/>
</dbReference>
<feature type="binding site" evidence="7">
    <location>
        <position position="50"/>
    </location>
    <ligand>
        <name>NADP(+)</name>
        <dbReference type="ChEBI" id="CHEBI:58349"/>
    </ligand>
</feature>
<dbReference type="InterPro" id="IPR022674">
    <property type="entry name" value="G6P_DH_NAD-bd"/>
</dbReference>
<feature type="binding site" evidence="7">
    <location>
        <position position="183"/>
    </location>
    <ligand>
        <name>substrate</name>
    </ligand>
</feature>
<dbReference type="PANTHER" id="PTHR23429:SF0">
    <property type="entry name" value="GLUCOSE-6-PHOSPHATE 1-DEHYDROGENASE"/>
    <property type="match status" value="1"/>
</dbReference>
<feature type="active site" description="Proton acceptor" evidence="7">
    <location>
        <position position="241"/>
    </location>
</feature>
<feature type="binding site" evidence="7">
    <location>
        <begin position="16"/>
        <end position="23"/>
    </location>
    <ligand>
        <name>NADP(+)</name>
        <dbReference type="ChEBI" id="CHEBI:58349"/>
    </ligand>
</feature>
<organism evidence="10 11">
    <name type="scientific">Hyphomonas jannaschiana VP2</name>
    <dbReference type="NCBI Taxonomy" id="1280952"/>
    <lineage>
        <taxon>Bacteria</taxon>
        <taxon>Pseudomonadati</taxon>
        <taxon>Pseudomonadota</taxon>
        <taxon>Alphaproteobacteria</taxon>
        <taxon>Hyphomonadales</taxon>
        <taxon>Hyphomonadaceae</taxon>
        <taxon>Hyphomonas</taxon>
    </lineage>
</organism>
<dbReference type="Gene3D" id="3.30.360.10">
    <property type="entry name" value="Dihydrodipicolinate Reductase, domain 2"/>
    <property type="match status" value="1"/>
</dbReference>
<evidence type="ECO:0000256" key="1">
    <source>
        <dbReference type="ARBA" id="ARBA00004937"/>
    </source>
</evidence>
<keyword evidence="11" id="KW-1185">Reference proteome</keyword>
<evidence type="ECO:0000256" key="7">
    <source>
        <dbReference type="HAMAP-Rule" id="MF_00966"/>
    </source>
</evidence>
<dbReference type="eggNOG" id="COG0364">
    <property type="taxonomic scope" value="Bacteria"/>
</dbReference>
<evidence type="ECO:0000313" key="11">
    <source>
        <dbReference type="Proteomes" id="UP000024816"/>
    </source>
</evidence>
<dbReference type="STRING" id="1280952.HJA_14220"/>
<dbReference type="GO" id="GO:0050661">
    <property type="term" value="F:NADP binding"/>
    <property type="evidence" value="ECO:0007669"/>
    <property type="project" value="UniProtKB-UniRule"/>
</dbReference>
<comment type="catalytic activity">
    <reaction evidence="7">
        <text>D-glucose 6-phosphate + NADP(+) = 6-phospho-D-glucono-1,5-lactone + NADPH + H(+)</text>
        <dbReference type="Rhea" id="RHEA:15841"/>
        <dbReference type="ChEBI" id="CHEBI:15378"/>
        <dbReference type="ChEBI" id="CHEBI:57783"/>
        <dbReference type="ChEBI" id="CHEBI:57955"/>
        <dbReference type="ChEBI" id="CHEBI:58349"/>
        <dbReference type="ChEBI" id="CHEBI:61548"/>
        <dbReference type="EC" id="1.1.1.49"/>
    </reaction>
</comment>
<dbReference type="InterPro" id="IPR019796">
    <property type="entry name" value="G6P_DH_AS"/>
</dbReference>
<dbReference type="GO" id="GO:0009051">
    <property type="term" value="P:pentose-phosphate shunt, oxidative branch"/>
    <property type="evidence" value="ECO:0007669"/>
    <property type="project" value="TreeGrafter"/>
</dbReference>
<dbReference type="SUPFAM" id="SSF55347">
    <property type="entry name" value="Glyceraldehyde-3-phosphate dehydrogenase-like, C-terminal domain"/>
    <property type="match status" value="1"/>
</dbReference>
<evidence type="ECO:0000259" key="8">
    <source>
        <dbReference type="Pfam" id="PF00479"/>
    </source>
</evidence>
<reference evidence="10 11" key="1">
    <citation type="journal article" date="2014" name="Antonie Van Leeuwenhoek">
        <title>Hyphomonas beringensis sp. nov. and Hyphomonas chukchiensis sp. nov., isolated from surface seawater of the Bering Sea and Chukchi Sea.</title>
        <authorList>
            <person name="Li C."/>
            <person name="Lai Q."/>
            <person name="Li G."/>
            <person name="Dong C."/>
            <person name="Wang J."/>
            <person name="Liao Y."/>
            <person name="Shao Z."/>
        </authorList>
    </citation>
    <scope>NUCLEOTIDE SEQUENCE [LARGE SCALE GENOMIC DNA]</scope>
    <source>
        <strain evidence="10 11">VP2</strain>
    </source>
</reference>
<dbReference type="SUPFAM" id="SSF51735">
    <property type="entry name" value="NAD(P)-binding Rossmann-fold domains"/>
    <property type="match status" value="1"/>
</dbReference>
<dbReference type="HAMAP" id="MF_00966">
    <property type="entry name" value="G6PD"/>
    <property type="match status" value="1"/>
</dbReference>
<dbReference type="Pfam" id="PF00479">
    <property type="entry name" value="G6PD_N"/>
    <property type="match status" value="1"/>
</dbReference>
<dbReference type="NCBIfam" id="TIGR00871">
    <property type="entry name" value="zwf"/>
    <property type="match status" value="1"/>
</dbReference>
<dbReference type="EC" id="1.1.1.49" evidence="7"/>
<dbReference type="UniPathway" id="UPA00115">
    <property type="reaction ID" value="UER00408"/>
</dbReference>
<keyword evidence="4 7" id="KW-0521">NADP</keyword>
<evidence type="ECO:0000256" key="3">
    <source>
        <dbReference type="ARBA" id="ARBA00022526"/>
    </source>
</evidence>
<dbReference type="PATRIC" id="fig|1280952.3.peg.2846"/>
<evidence type="ECO:0000256" key="2">
    <source>
        <dbReference type="ARBA" id="ARBA00009975"/>
    </source>
</evidence>
<dbReference type="Proteomes" id="UP000024816">
    <property type="component" value="Unassembled WGS sequence"/>
</dbReference>
<evidence type="ECO:0000256" key="6">
    <source>
        <dbReference type="ARBA" id="ARBA00023277"/>
    </source>
</evidence>
<dbReference type="InterPro" id="IPR001282">
    <property type="entry name" value="G6P_DH"/>
</dbReference>
<dbReference type="PROSITE" id="PS00069">
    <property type="entry name" value="G6P_DEHYDROGENASE"/>
    <property type="match status" value="1"/>
</dbReference>